<feature type="binding site" evidence="6">
    <location>
        <begin position="99"/>
        <end position="102"/>
    </location>
    <ligand>
        <name>FMN</name>
        <dbReference type="ChEBI" id="CHEBI:58210"/>
    </ligand>
</feature>
<evidence type="ECO:0000313" key="13">
    <source>
        <dbReference type="Proteomes" id="UP001387110"/>
    </source>
</evidence>
<dbReference type="RefSeq" id="WP_023469709.1">
    <property type="nucleotide sequence ID" value="NZ_FMYN01000004.1"/>
</dbReference>
<dbReference type="GO" id="GO:0016655">
    <property type="term" value="F:oxidoreductase activity, acting on NAD(P)H, quinone or similar compound as acceptor"/>
    <property type="evidence" value="ECO:0007669"/>
    <property type="project" value="InterPro"/>
</dbReference>
<dbReference type="InterPro" id="IPR003680">
    <property type="entry name" value="Flavodoxin_fold"/>
</dbReference>
<comment type="caution">
    <text evidence="8">The sequence shown here is derived from an EMBL/GenBank/DDBJ whole genome shotgun (WGS) entry which is preliminary data.</text>
</comment>
<dbReference type="Proteomes" id="UP000072605">
    <property type="component" value="Unassembled WGS sequence"/>
</dbReference>
<evidence type="ECO:0000313" key="9">
    <source>
        <dbReference type="EMBL" id="KTR26639.1"/>
    </source>
</evidence>
<dbReference type="Gene3D" id="3.40.50.360">
    <property type="match status" value="1"/>
</dbReference>
<keyword evidence="13" id="KW-1185">Reference proteome</keyword>
<evidence type="ECO:0000256" key="4">
    <source>
        <dbReference type="ARBA" id="ARBA00023027"/>
    </source>
</evidence>
<comment type="catalytic activity">
    <reaction evidence="5">
        <text>N,N-dimethyl-1,4-phenylenediamine + anthranilate + 2 NAD(+) = 2-(4-dimethylaminophenyl)diazenylbenzoate + 2 NADH + 2 H(+)</text>
        <dbReference type="Rhea" id="RHEA:55872"/>
        <dbReference type="ChEBI" id="CHEBI:15378"/>
        <dbReference type="ChEBI" id="CHEBI:15783"/>
        <dbReference type="ChEBI" id="CHEBI:16567"/>
        <dbReference type="ChEBI" id="CHEBI:57540"/>
        <dbReference type="ChEBI" id="CHEBI:57945"/>
        <dbReference type="ChEBI" id="CHEBI:71579"/>
        <dbReference type="EC" id="1.7.1.17"/>
    </reaction>
    <physiologicalReaction direction="right-to-left" evidence="5">
        <dbReference type="Rhea" id="RHEA:55874"/>
    </physiologicalReaction>
</comment>
<dbReference type="EC" id="1.7.1.17" evidence="6"/>
<name>A0A0V8GDU2_9BACL</name>
<evidence type="ECO:0000313" key="10">
    <source>
        <dbReference type="EMBL" id="MEI4463347.1"/>
    </source>
</evidence>
<comment type="similarity">
    <text evidence="6">Belongs to the azoreductase type 1 family.</text>
</comment>
<keyword evidence="3 6" id="KW-0560">Oxidoreductase</keyword>
<dbReference type="HAMAP" id="MF_01216">
    <property type="entry name" value="Azoreductase_type1"/>
    <property type="match status" value="1"/>
</dbReference>
<evidence type="ECO:0000313" key="8">
    <source>
        <dbReference type="EMBL" id="KSU48411.1"/>
    </source>
</evidence>
<protein>
    <recommendedName>
        <fullName evidence="6">FMN dependent NADH:quinone oxidoreductase</fullName>
        <ecNumber evidence="6">1.6.5.-</ecNumber>
    </recommendedName>
    <alternativeName>
        <fullName evidence="6">Azo-dye reductase</fullName>
    </alternativeName>
    <alternativeName>
        <fullName evidence="6">FMN-dependent NADH-azo compound oxidoreductase</fullName>
    </alternativeName>
    <alternativeName>
        <fullName evidence="6">FMN-dependent NADH-azoreductase</fullName>
        <ecNumber evidence="6">1.7.1.17</ecNumber>
    </alternativeName>
</protein>
<dbReference type="GO" id="GO:0010181">
    <property type="term" value="F:FMN binding"/>
    <property type="evidence" value="ECO:0007669"/>
    <property type="project" value="UniProtKB-UniRule"/>
</dbReference>
<dbReference type="AlphaFoldDB" id="A0A0V8GDU2"/>
<evidence type="ECO:0000256" key="5">
    <source>
        <dbReference type="ARBA" id="ARBA00048542"/>
    </source>
</evidence>
<sequence length="210" mass="23100">MTKLLYVTVNPKATEHSFSLQVGEAFLESYKAANPSAEVEVLDLYNETVQEIDTDVLSAWGKFATGEELTEVEIAKVGTMTKHLEQYMEADEYVFVTPMWNFSFPARLKMYIDSVLLAGKTFAYTAEGPKGLMEGKKALHIQATGGVYTGSGLNFGDDYLRQALAFTGVTDYDALFIEGMAMNPEKAEEIKEAAIAKAKELGRSFSTVNA</sequence>
<accession>A0A0V8GDU2</accession>
<comment type="subunit">
    <text evidence="6">Homodimer.</text>
</comment>
<keyword evidence="4 6" id="KW-0520">NAD</keyword>
<dbReference type="SUPFAM" id="SSF52218">
    <property type="entry name" value="Flavoproteins"/>
    <property type="match status" value="1"/>
</dbReference>
<evidence type="ECO:0000256" key="6">
    <source>
        <dbReference type="HAMAP-Rule" id="MF_01216"/>
    </source>
</evidence>
<dbReference type="EMBL" id="LDQV01000021">
    <property type="protein sequence ID" value="KTR26639.1"/>
    <property type="molecule type" value="Genomic_DNA"/>
</dbReference>
<reference evidence="9 12" key="2">
    <citation type="journal article" date="2016" name="Front. Microbiol.">
        <title>Genomic Resource of Rice Seed Associated Bacteria.</title>
        <authorList>
            <person name="Midha S."/>
            <person name="Bansal K."/>
            <person name="Sharma S."/>
            <person name="Kumar N."/>
            <person name="Patil P.P."/>
            <person name="Chaudhry V."/>
            <person name="Patil P.B."/>
        </authorList>
    </citation>
    <scope>NUCLEOTIDE SEQUENCE [LARGE SCALE GENOMIC DNA]</scope>
    <source>
        <strain evidence="9 12">RSA11</strain>
    </source>
</reference>
<evidence type="ECO:0000313" key="11">
    <source>
        <dbReference type="Proteomes" id="UP000053797"/>
    </source>
</evidence>
<evidence type="ECO:0000256" key="2">
    <source>
        <dbReference type="ARBA" id="ARBA00022643"/>
    </source>
</evidence>
<gene>
    <name evidence="6" type="primary">azoR</name>
    <name evidence="8" type="ORF">AS033_12375</name>
    <name evidence="9" type="ORF">RSA11_08635</name>
    <name evidence="10" type="ORF">SZL87_13055</name>
</gene>
<proteinExistence type="inferred from homology"/>
<comment type="caution">
    <text evidence="6">Lacks conserved residue(s) required for the propagation of feature annotation.</text>
</comment>
<evidence type="ECO:0000259" key="7">
    <source>
        <dbReference type="Pfam" id="PF02525"/>
    </source>
</evidence>
<dbReference type="Proteomes" id="UP000053797">
    <property type="component" value="Unassembled WGS sequence"/>
</dbReference>
<dbReference type="InterPro" id="IPR050104">
    <property type="entry name" value="FMN-dep_NADH:Q_OxRdtase_AzoR1"/>
</dbReference>
<dbReference type="PANTHER" id="PTHR43741:SF7">
    <property type="entry name" value="FMN-DEPENDENT NADH:QUINONE OXIDOREDUCTASE"/>
    <property type="match status" value="1"/>
</dbReference>
<comment type="cofactor">
    <cofactor evidence="6">
        <name>FMN</name>
        <dbReference type="ChEBI" id="CHEBI:58210"/>
    </cofactor>
    <text evidence="6">Binds 1 FMN per subunit.</text>
</comment>
<reference evidence="10 13" key="3">
    <citation type="submission" date="2023-12" db="EMBL/GenBank/DDBJ databases">
        <authorList>
            <person name="Easwaran N."/>
            <person name="Lazarus H.P.S."/>
        </authorList>
    </citation>
    <scope>NUCLEOTIDE SEQUENCE [LARGE SCALE GENOMIC DNA]</scope>
    <source>
        <strain evidence="10 13">VIT-2023</strain>
    </source>
</reference>
<dbReference type="EC" id="1.6.5.-" evidence="6"/>
<evidence type="ECO:0000256" key="3">
    <source>
        <dbReference type="ARBA" id="ARBA00023002"/>
    </source>
</evidence>
<feature type="domain" description="Flavodoxin-like fold" evidence="7">
    <location>
        <begin position="3"/>
        <end position="200"/>
    </location>
</feature>
<keyword evidence="1 6" id="KW-0285">Flavoprotein</keyword>
<comment type="function">
    <text evidence="6">Also exhibits azoreductase activity. Catalyzes the reductive cleavage of the azo bond in aromatic azo compounds to the corresponding amines.</text>
</comment>
<evidence type="ECO:0000256" key="1">
    <source>
        <dbReference type="ARBA" id="ARBA00022630"/>
    </source>
</evidence>
<dbReference type="EMBL" id="JBAWKY010000004">
    <property type="protein sequence ID" value="MEI4463347.1"/>
    <property type="molecule type" value="Genomic_DNA"/>
</dbReference>
<keyword evidence="2 6" id="KW-0288">FMN</keyword>
<dbReference type="Pfam" id="PF02525">
    <property type="entry name" value="Flavodoxin_2"/>
    <property type="match status" value="1"/>
</dbReference>
<dbReference type="Proteomes" id="UP001387110">
    <property type="component" value="Unassembled WGS sequence"/>
</dbReference>
<evidence type="ECO:0000313" key="12">
    <source>
        <dbReference type="Proteomes" id="UP000072605"/>
    </source>
</evidence>
<dbReference type="InterPro" id="IPR029039">
    <property type="entry name" value="Flavoprotein-like_sf"/>
</dbReference>
<organism evidence="8 11">
    <name type="scientific">Exiguobacterium indicum</name>
    <dbReference type="NCBI Taxonomy" id="296995"/>
    <lineage>
        <taxon>Bacteria</taxon>
        <taxon>Bacillati</taxon>
        <taxon>Bacillota</taxon>
        <taxon>Bacilli</taxon>
        <taxon>Bacillales</taxon>
        <taxon>Bacillales Family XII. Incertae Sedis</taxon>
        <taxon>Exiguobacterium</taxon>
    </lineage>
</organism>
<dbReference type="OrthoDB" id="9805013at2"/>
<dbReference type="InterPro" id="IPR023048">
    <property type="entry name" value="NADH:quinone_OxRdtase_FMN_depd"/>
</dbReference>
<reference evidence="8 11" key="1">
    <citation type="journal article" date="2015" name="Int. J. Syst. Evol. Microbiol.">
        <title>Exiguobacterium enclense sp. nov., isolated from sediment.</title>
        <authorList>
            <person name="Dastager S.G."/>
            <person name="Mawlankar R."/>
            <person name="Sonalkar V.V."/>
            <person name="Thorat M.N."/>
            <person name="Mual P."/>
            <person name="Verma A."/>
            <person name="Krishnamurthi S."/>
            <person name="Tang S.K."/>
            <person name="Li W.J."/>
        </authorList>
    </citation>
    <scope>NUCLEOTIDE SEQUENCE [LARGE SCALE GENOMIC DNA]</scope>
    <source>
        <strain evidence="8 11">NIO-1109</strain>
    </source>
</reference>
<feature type="binding site" evidence="6">
    <location>
        <begin position="17"/>
        <end position="19"/>
    </location>
    <ligand>
        <name>FMN</name>
        <dbReference type="ChEBI" id="CHEBI:58210"/>
    </ligand>
</feature>
<dbReference type="GO" id="GO:0009055">
    <property type="term" value="F:electron transfer activity"/>
    <property type="evidence" value="ECO:0007669"/>
    <property type="project" value="UniProtKB-UniRule"/>
</dbReference>
<comment type="function">
    <text evidence="6">Quinone reductase that provides resistance to thiol-specific stress caused by electrophilic quinones.</text>
</comment>
<dbReference type="EMBL" id="LNQL01000004">
    <property type="protein sequence ID" value="KSU48411.1"/>
    <property type="molecule type" value="Genomic_DNA"/>
</dbReference>
<comment type="catalytic activity">
    <reaction evidence="6">
        <text>2 a quinone + NADH + H(+) = 2 a 1,4-benzosemiquinone + NAD(+)</text>
        <dbReference type="Rhea" id="RHEA:65952"/>
        <dbReference type="ChEBI" id="CHEBI:15378"/>
        <dbReference type="ChEBI" id="CHEBI:57540"/>
        <dbReference type="ChEBI" id="CHEBI:57945"/>
        <dbReference type="ChEBI" id="CHEBI:132124"/>
        <dbReference type="ChEBI" id="CHEBI:134225"/>
    </reaction>
</comment>
<dbReference type="GO" id="GO:0016652">
    <property type="term" value="F:oxidoreductase activity, acting on NAD(P)H as acceptor"/>
    <property type="evidence" value="ECO:0007669"/>
    <property type="project" value="UniProtKB-UniRule"/>
</dbReference>
<dbReference type="PANTHER" id="PTHR43741">
    <property type="entry name" value="FMN-DEPENDENT NADH-AZOREDUCTASE 1"/>
    <property type="match status" value="1"/>
</dbReference>
<dbReference type="GeneID" id="90838088"/>